<keyword evidence="7" id="KW-0997">Cell inner membrane</keyword>
<evidence type="ECO:0000256" key="7">
    <source>
        <dbReference type="RuleBase" id="RU365041"/>
    </source>
</evidence>
<keyword evidence="4 7" id="KW-0812">Transmembrane</keyword>
<proteinExistence type="inferred from homology"/>
<dbReference type="OrthoDB" id="9811198at2"/>
<feature type="transmembrane region" description="Helical" evidence="7">
    <location>
        <begin position="40"/>
        <end position="59"/>
    </location>
</feature>
<feature type="transmembrane region" description="Helical" evidence="7">
    <location>
        <begin position="95"/>
        <end position="116"/>
    </location>
</feature>
<evidence type="ECO:0000313" key="9">
    <source>
        <dbReference type="EMBL" id="KKO46112.1"/>
    </source>
</evidence>
<dbReference type="InterPro" id="IPR049177">
    <property type="entry name" value="MgtC_SapB_SrpB_YhiD_N"/>
</dbReference>
<keyword evidence="5 7" id="KW-1133">Transmembrane helix</keyword>
<feature type="transmembrane region" description="Helical" evidence="7">
    <location>
        <begin position="6"/>
        <end position="28"/>
    </location>
</feature>
<protein>
    <recommendedName>
        <fullName evidence="7">Protein MgtC</fullName>
    </recommendedName>
</protein>
<feature type="transmembrane region" description="Helical" evidence="7">
    <location>
        <begin position="71"/>
        <end position="88"/>
    </location>
</feature>
<name>A0A0M2V5K3_9GAMM</name>
<dbReference type="GO" id="GO:0005886">
    <property type="term" value="C:plasma membrane"/>
    <property type="evidence" value="ECO:0007669"/>
    <property type="project" value="UniProtKB-SubCell"/>
</dbReference>
<evidence type="ECO:0000256" key="1">
    <source>
        <dbReference type="ARBA" id="ARBA00004651"/>
    </source>
</evidence>
<dbReference type="PRINTS" id="PR01837">
    <property type="entry name" value="MGTCSAPBPROT"/>
</dbReference>
<evidence type="ECO:0000256" key="6">
    <source>
        <dbReference type="ARBA" id="ARBA00023136"/>
    </source>
</evidence>
<gene>
    <name evidence="9" type="ORF">WG68_07080</name>
</gene>
<evidence type="ECO:0000256" key="5">
    <source>
        <dbReference type="ARBA" id="ARBA00022989"/>
    </source>
</evidence>
<comment type="caution">
    <text evidence="9">The sequence shown here is derived from an EMBL/GenBank/DDBJ whole genome shotgun (WGS) entry which is preliminary data.</text>
</comment>
<keyword evidence="3" id="KW-1003">Cell membrane</keyword>
<dbReference type="Pfam" id="PF02308">
    <property type="entry name" value="MgtC"/>
    <property type="match status" value="1"/>
</dbReference>
<evidence type="ECO:0000259" key="8">
    <source>
        <dbReference type="Pfam" id="PF02308"/>
    </source>
</evidence>
<evidence type="ECO:0000313" key="10">
    <source>
        <dbReference type="Proteomes" id="UP000034228"/>
    </source>
</evidence>
<feature type="transmembrane region" description="Helical" evidence="7">
    <location>
        <begin position="122"/>
        <end position="138"/>
    </location>
</feature>
<evidence type="ECO:0000256" key="4">
    <source>
        <dbReference type="ARBA" id="ARBA00022692"/>
    </source>
</evidence>
<evidence type="ECO:0000256" key="3">
    <source>
        <dbReference type="ARBA" id="ARBA00022475"/>
    </source>
</evidence>
<dbReference type="PATRIC" id="fig|336831.14.peg.1322"/>
<dbReference type="PANTHER" id="PTHR33778">
    <property type="entry name" value="PROTEIN MGTC"/>
    <property type="match status" value="1"/>
</dbReference>
<dbReference type="PANTHER" id="PTHR33778:SF1">
    <property type="entry name" value="MAGNESIUM TRANSPORTER YHID-RELATED"/>
    <property type="match status" value="1"/>
</dbReference>
<organism evidence="9 10">
    <name type="scientific">Arsukibacterium ikkense</name>
    <dbReference type="NCBI Taxonomy" id="336831"/>
    <lineage>
        <taxon>Bacteria</taxon>
        <taxon>Pseudomonadati</taxon>
        <taxon>Pseudomonadota</taxon>
        <taxon>Gammaproteobacteria</taxon>
        <taxon>Chromatiales</taxon>
        <taxon>Chromatiaceae</taxon>
        <taxon>Arsukibacterium</taxon>
    </lineage>
</organism>
<sequence>MLDWQLIFAIDPLDWQELLTALLCGFIIGLERQLRGKPAGIRTSILIIMGTYVFIAASMSVNSEMTDPSRIIGQVITGVGFLGAGVMLSRDGMVLGVTSAATIWVLAAIGVCIGIGQDLVAIKLSLLVVTVLVGIGILESSSSAMRRGVHRTYNEWVQRANGSLFSRRKEDIAPAAKVDIDDPH</sequence>
<comment type="similarity">
    <text evidence="2 7">Belongs to the MgtC/SapB family.</text>
</comment>
<dbReference type="STRING" id="336831.WG68_07080"/>
<dbReference type="EMBL" id="LAHO01000005">
    <property type="protein sequence ID" value="KKO46112.1"/>
    <property type="molecule type" value="Genomic_DNA"/>
</dbReference>
<keyword evidence="10" id="KW-1185">Reference proteome</keyword>
<dbReference type="RefSeq" id="WP_046556970.1">
    <property type="nucleotide sequence ID" value="NZ_LAHO01000005.1"/>
</dbReference>
<evidence type="ECO:0000256" key="2">
    <source>
        <dbReference type="ARBA" id="ARBA00009298"/>
    </source>
</evidence>
<feature type="domain" description="MgtC/SapB/SrpB/YhiD N-terminal" evidence="8">
    <location>
        <begin position="18"/>
        <end position="139"/>
    </location>
</feature>
<dbReference type="AlphaFoldDB" id="A0A0M2V5K3"/>
<keyword evidence="6 7" id="KW-0472">Membrane</keyword>
<comment type="subcellular location">
    <subcellularLocation>
        <location evidence="7">Cell inner membrane</location>
        <topology evidence="7">Multi-pass membrane protein</topology>
    </subcellularLocation>
    <subcellularLocation>
        <location evidence="1">Cell membrane</location>
        <topology evidence="1">Multi-pass membrane protein</topology>
    </subcellularLocation>
</comment>
<dbReference type="InterPro" id="IPR003416">
    <property type="entry name" value="MgtC/SapB/SrpB/YhiD_fam"/>
</dbReference>
<dbReference type="Proteomes" id="UP000034228">
    <property type="component" value="Unassembled WGS sequence"/>
</dbReference>
<accession>A0A0M2V5K3</accession>
<reference evidence="9 10" key="1">
    <citation type="submission" date="2015-03" db="EMBL/GenBank/DDBJ databases">
        <title>Draft genome sequences of two protease-producing strains of Arsukibacterium isolated from two cold and alkaline environments.</title>
        <authorList>
            <person name="Lylloff J.E."/>
            <person name="Skov L.B."/>
            <person name="Jepsen M."/>
            <person name="Hallin P.F."/>
            <person name="Sorensen S.J."/>
            <person name="Stougaard P."/>
            <person name="Glaring M.A."/>
        </authorList>
    </citation>
    <scope>NUCLEOTIDE SEQUENCE [LARGE SCALE GENOMIC DNA]</scope>
    <source>
        <strain evidence="9 10">GCM72</strain>
    </source>
</reference>